<dbReference type="AlphaFoldDB" id="A0A432NGA7"/>
<evidence type="ECO:0000313" key="1">
    <source>
        <dbReference type="EMBL" id="RUL98591.1"/>
    </source>
</evidence>
<gene>
    <name evidence="1" type="ORF">EEQ99_24270</name>
</gene>
<accession>A0A432NGA7</accession>
<dbReference type="Proteomes" id="UP000273611">
    <property type="component" value="Unassembled WGS sequence"/>
</dbReference>
<comment type="caution">
    <text evidence="1">The sequence shown here is derived from an EMBL/GenBank/DDBJ whole genome shotgun (WGS) entry which is preliminary data.</text>
</comment>
<protein>
    <submittedName>
        <fullName evidence="1">Uncharacterized protein</fullName>
    </submittedName>
</protein>
<reference evidence="1 2" key="1">
    <citation type="journal article" date="2015" name="Int. J. Syst. Evol. Microbiol.">
        <title>Rhizobium anhuiense sp. nov., isolated from effective nodules of Vicia faba and Pisum sativum.</title>
        <authorList>
            <person name="Zhang Y.J."/>
            <person name="Zheng W.T."/>
            <person name="Everall I."/>
            <person name="Young J.P."/>
            <person name="Zhang X.X."/>
            <person name="Tian C.F."/>
            <person name="Sui X.H."/>
            <person name="Wang E.T."/>
            <person name="Chen W.X."/>
        </authorList>
    </citation>
    <scope>NUCLEOTIDE SEQUENCE [LARGE SCALE GENOMIC DNA]</scope>
    <source>
        <strain evidence="1 2">CCBAU 23252</strain>
    </source>
</reference>
<proteinExistence type="predicted"/>
<sequence length="74" mass="8137">MQMARKPRKYHTLLALIDGRWGIQFGAYERGDVMAERAAYIENGEAKAKELKVITTGDTQAEINAAVAKLNGEG</sequence>
<name>A0A432NGA7_9HYPH</name>
<organism evidence="1 2">
    <name type="scientific">Rhizobium anhuiense</name>
    <dbReference type="NCBI Taxonomy" id="1184720"/>
    <lineage>
        <taxon>Bacteria</taxon>
        <taxon>Pseudomonadati</taxon>
        <taxon>Pseudomonadota</taxon>
        <taxon>Alphaproteobacteria</taxon>
        <taxon>Hyphomicrobiales</taxon>
        <taxon>Rhizobiaceae</taxon>
        <taxon>Rhizobium/Agrobacterium group</taxon>
        <taxon>Rhizobium</taxon>
    </lineage>
</organism>
<dbReference type="EMBL" id="RIBW01000013">
    <property type="protein sequence ID" value="RUL98591.1"/>
    <property type="molecule type" value="Genomic_DNA"/>
</dbReference>
<evidence type="ECO:0000313" key="2">
    <source>
        <dbReference type="Proteomes" id="UP000273611"/>
    </source>
</evidence>